<dbReference type="InterPro" id="IPR008930">
    <property type="entry name" value="Terpenoid_cyclase/PrenylTrfase"/>
</dbReference>
<dbReference type="Gene3D" id="1.10.600.10">
    <property type="entry name" value="Farnesyl Diphosphate Synthase"/>
    <property type="match status" value="1"/>
</dbReference>
<keyword evidence="2" id="KW-0460">Magnesium</keyword>
<dbReference type="GO" id="GO:0010333">
    <property type="term" value="F:terpene synthase activity"/>
    <property type="evidence" value="ECO:0007669"/>
    <property type="project" value="InterPro"/>
</dbReference>
<evidence type="ECO:0000256" key="1">
    <source>
        <dbReference type="ARBA" id="ARBA00022723"/>
    </source>
</evidence>
<proteinExistence type="predicted"/>
<reference evidence="6 7" key="1">
    <citation type="submission" date="2019-07" db="EMBL/GenBank/DDBJ databases">
        <title>WGS assembly of Gossypium tomentosum.</title>
        <authorList>
            <person name="Chen Z.J."/>
            <person name="Sreedasyam A."/>
            <person name="Ando A."/>
            <person name="Song Q."/>
            <person name="De L."/>
            <person name="Hulse-Kemp A."/>
            <person name="Ding M."/>
            <person name="Ye W."/>
            <person name="Kirkbride R."/>
            <person name="Jenkins J."/>
            <person name="Plott C."/>
            <person name="Lovell J."/>
            <person name="Lin Y.-M."/>
            <person name="Vaughn R."/>
            <person name="Liu B."/>
            <person name="Li W."/>
            <person name="Simpson S."/>
            <person name="Scheffler B."/>
            <person name="Saski C."/>
            <person name="Grover C."/>
            <person name="Hu G."/>
            <person name="Conover J."/>
            <person name="Carlson J."/>
            <person name="Shu S."/>
            <person name="Boston L."/>
            <person name="Williams M."/>
            <person name="Peterson D."/>
            <person name="Mcgee K."/>
            <person name="Jones D."/>
            <person name="Wendel J."/>
            <person name="Stelly D."/>
            <person name="Grimwood J."/>
            <person name="Schmutz J."/>
        </authorList>
    </citation>
    <scope>NUCLEOTIDE SEQUENCE [LARGE SCALE GENOMIC DNA]</scope>
    <source>
        <strain evidence="6">7179.01</strain>
    </source>
</reference>
<evidence type="ECO:0000313" key="7">
    <source>
        <dbReference type="Proteomes" id="UP000322667"/>
    </source>
</evidence>
<dbReference type="GO" id="GO:0000287">
    <property type="term" value="F:magnesium ion binding"/>
    <property type="evidence" value="ECO:0007669"/>
    <property type="project" value="InterPro"/>
</dbReference>
<name>A0A5D2QQ32_GOSTO</name>
<dbReference type="PANTHER" id="PTHR31225:SF98">
    <property type="entry name" value="TERPENE SYNTHASE 9-RELATED"/>
    <property type="match status" value="1"/>
</dbReference>
<sequence>MEPTSESLNEEQRRTANYHPSIWDPTAILSFTTPYTYELYATQLEDLKQKVMKLLASTKDTTALLKRIDSMKRLGVAYHFQEQIQQAFNLNLVSNDLSTVALHFRLLREDCYPITADVLEKFKGEDGRFMGSLCEDVEGLLRLNEASFMAIQGEKILEEAKAFSNKNLKNVIAKLEKVEAKQVQRSLEVPLYWRMERIEARNFIDSYAMDDSNSSVLLELAKLDYNLIQSVYQQELKQLAEWWRELDFKEKLSFSRDQLMEIYFWATGLSFEPQYAKCRIFSTKYACLATVVDDIYDIYGSLEELECFTKAVIRWDVKAVQELPGYMRVMFSGILDFTNELAQQTLKDHIQHHGLDVLPYIKEQWAILCRAYITEARWFYGGQTPTFDEYIKNAWISTGSLGGLVLLCFVETDSIGNQFPNCLKDYSQLFYWSSLITRLSDDLGSSKAEMERGEIPKAVHKKAHCHIKELISNSWKKINEEILNNRFPRVIVNLSKNLARTAQCMYQHGDGLGTSTGVTKDCIVSSILKPIPI</sequence>
<dbReference type="Pfam" id="PF01397">
    <property type="entry name" value="Terpene_synth"/>
    <property type="match status" value="1"/>
</dbReference>
<feature type="domain" description="Terpene synthase metal-binding" evidence="5">
    <location>
        <begin position="244"/>
        <end position="463"/>
    </location>
</feature>
<feature type="domain" description="Terpene synthase N-terminal" evidence="4">
    <location>
        <begin position="23"/>
        <end position="187"/>
    </location>
</feature>
<dbReference type="InterPro" id="IPR034741">
    <property type="entry name" value="Terpene_cyclase-like_1_C"/>
</dbReference>
<accession>A0A5D2QQ32</accession>
<keyword evidence="3" id="KW-0456">Lyase</keyword>
<dbReference type="PANTHER" id="PTHR31225">
    <property type="entry name" value="OS04G0344100 PROTEIN-RELATED"/>
    <property type="match status" value="1"/>
</dbReference>
<dbReference type="Gene3D" id="1.50.10.130">
    <property type="entry name" value="Terpene synthase, N-terminal domain"/>
    <property type="match status" value="1"/>
</dbReference>
<keyword evidence="7" id="KW-1185">Reference proteome</keyword>
<dbReference type="InterPro" id="IPR005630">
    <property type="entry name" value="Terpene_synthase_metal-bd"/>
</dbReference>
<dbReference type="CDD" id="cd00684">
    <property type="entry name" value="Terpene_cyclase_plant_C1"/>
    <property type="match status" value="1"/>
</dbReference>
<evidence type="ECO:0000256" key="3">
    <source>
        <dbReference type="ARBA" id="ARBA00023239"/>
    </source>
</evidence>
<gene>
    <name evidence="6" type="ORF">ES332_A05G320700v1</name>
</gene>
<dbReference type="SUPFAM" id="SSF48576">
    <property type="entry name" value="Terpenoid synthases"/>
    <property type="match status" value="1"/>
</dbReference>
<dbReference type="InterPro" id="IPR050148">
    <property type="entry name" value="Terpene_synthase-like"/>
</dbReference>
<dbReference type="SFLD" id="SFLDS00005">
    <property type="entry name" value="Isoprenoid_Synthase_Type_I"/>
    <property type="match status" value="1"/>
</dbReference>
<keyword evidence="1" id="KW-0479">Metal-binding</keyword>
<dbReference type="SFLD" id="SFLDG01019">
    <property type="entry name" value="Terpene_Cyclase_Like_1_C_Termi"/>
    <property type="match status" value="1"/>
</dbReference>
<dbReference type="Proteomes" id="UP000322667">
    <property type="component" value="Chromosome A05"/>
</dbReference>
<evidence type="ECO:0000313" key="6">
    <source>
        <dbReference type="EMBL" id="TYI29505.1"/>
    </source>
</evidence>
<dbReference type="Pfam" id="PF03936">
    <property type="entry name" value="Terpene_synth_C"/>
    <property type="match status" value="1"/>
</dbReference>
<dbReference type="InterPro" id="IPR036965">
    <property type="entry name" value="Terpene_synth_N_sf"/>
</dbReference>
<evidence type="ECO:0000256" key="2">
    <source>
        <dbReference type="ARBA" id="ARBA00022842"/>
    </source>
</evidence>
<organism evidence="6 7">
    <name type="scientific">Gossypium tomentosum</name>
    <name type="common">Hawaiian cotton</name>
    <name type="synonym">Gossypium sandvicense</name>
    <dbReference type="NCBI Taxonomy" id="34277"/>
    <lineage>
        <taxon>Eukaryota</taxon>
        <taxon>Viridiplantae</taxon>
        <taxon>Streptophyta</taxon>
        <taxon>Embryophyta</taxon>
        <taxon>Tracheophyta</taxon>
        <taxon>Spermatophyta</taxon>
        <taxon>Magnoliopsida</taxon>
        <taxon>eudicotyledons</taxon>
        <taxon>Gunneridae</taxon>
        <taxon>Pentapetalae</taxon>
        <taxon>rosids</taxon>
        <taxon>malvids</taxon>
        <taxon>Malvales</taxon>
        <taxon>Malvaceae</taxon>
        <taxon>Malvoideae</taxon>
        <taxon>Gossypium</taxon>
    </lineage>
</organism>
<dbReference type="AlphaFoldDB" id="A0A5D2QQ32"/>
<protein>
    <submittedName>
        <fullName evidence="6">Uncharacterized protein</fullName>
    </submittedName>
</protein>
<dbReference type="SUPFAM" id="SSF48239">
    <property type="entry name" value="Terpenoid cyclases/Protein prenyltransferases"/>
    <property type="match status" value="1"/>
</dbReference>
<evidence type="ECO:0000259" key="5">
    <source>
        <dbReference type="Pfam" id="PF03936"/>
    </source>
</evidence>
<dbReference type="InterPro" id="IPR008949">
    <property type="entry name" value="Isoprenoid_synthase_dom_sf"/>
</dbReference>
<dbReference type="InterPro" id="IPR044814">
    <property type="entry name" value="Terpene_cyclase_plant_C1"/>
</dbReference>
<dbReference type="InterPro" id="IPR001906">
    <property type="entry name" value="Terpene_synth_N"/>
</dbReference>
<dbReference type="GO" id="GO:0016102">
    <property type="term" value="P:diterpenoid biosynthetic process"/>
    <property type="evidence" value="ECO:0007669"/>
    <property type="project" value="InterPro"/>
</dbReference>
<evidence type="ECO:0000259" key="4">
    <source>
        <dbReference type="Pfam" id="PF01397"/>
    </source>
</evidence>
<dbReference type="FunFam" id="1.10.600.10:FF:000007">
    <property type="entry name" value="Isoprene synthase, chloroplastic"/>
    <property type="match status" value="1"/>
</dbReference>
<dbReference type="EMBL" id="CM017614">
    <property type="protein sequence ID" value="TYI29505.1"/>
    <property type="molecule type" value="Genomic_DNA"/>
</dbReference>